<keyword evidence="2" id="KW-1133">Transmembrane helix</keyword>
<keyword evidence="2" id="KW-0812">Transmembrane</keyword>
<accession>A0ABS7NH71</accession>
<dbReference type="Proteomes" id="UP000766629">
    <property type="component" value="Unassembled WGS sequence"/>
</dbReference>
<evidence type="ECO:0000256" key="2">
    <source>
        <dbReference type="SAM" id="Phobius"/>
    </source>
</evidence>
<feature type="region of interest" description="Disordered" evidence="1">
    <location>
        <begin position="59"/>
        <end position="83"/>
    </location>
</feature>
<evidence type="ECO:0000313" key="4">
    <source>
        <dbReference type="Proteomes" id="UP000766629"/>
    </source>
</evidence>
<evidence type="ECO:0000256" key="1">
    <source>
        <dbReference type="SAM" id="MobiDB-lite"/>
    </source>
</evidence>
<protein>
    <submittedName>
        <fullName evidence="3">Uncharacterized protein</fullName>
    </submittedName>
</protein>
<proteinExistence type="predicted"/>
<keyword evidence="2" id="KW-0472">Membrane</keyword>
<name>A0ABS7NH71_9RHOB</name>
<reference evidence="3 4" key="1">
    <citation type="submission" date="2021-06" db="EMBL/GenBank/DDBJ databases">
        <title>50 bacteria genomes isolated from Dapeng, Shenzhen, China.</title>
        <authorList>
            <person name="Zheng W."/>
            <person name="Yu S."/>
            <person name="Huang Y."/>
        </authorList>
    </citation>
    <scope>NUCLEOTIDE SEQUENCE [LARGE SCALE GENOMIC DNA]</scope>
    <source>
        <strain evidence="3 4">DP1N14-2</strain>
    </source>
</reference>
<dbReference type="RefSeq" id="WP_222508801.1">
    <property type="nucleotide sequence ID" value="NZ_JAHVJA010000006.1"/>
</dbReference>
<feature type="transmembrane region" description="Helical" evidence="2">
    <location>
        <begin position="29"/>
        <end position="52"/>
    </location>
</feature>
<organism evidence="3 4">
    <name type="scientific">Leisingera daeponensis</name>
    <dbReference type="NCBI Taxonomy" id="405746"/>
    <lineage>
        <taxon>Bacteria</taxon>
        <taxon>Pseudomonadati</taxon>
        <taxon>Pseudomonadota</taxon>
        <taxon>Alphaproteobacteria</taxon>
        <taxon>Rhodobacterales</taxon>
        <taxon>Roseobacteraceae</taxon>
        <taxon>Leisingera</taxon>
    </lineage>
</organism>
<gene>
    <name evidence="3" type="ORF">KUV26_13995</name>
</gene>
<comment type="caution">
    <text evidence="3">The sequence shown here is derived from an EMBL/GenBank/DDBJ whole genome shotgun (WGS) entry which is preliminary data.</text>
</comment>
<evidence type="ECO:0000313" key="3">
    <source>
        <dbReference type="EMBL" id="MBY6140552.1"/>
    </source>
</evidence>
<sequence length="83" mass="8870">MAWISAIFGAFGGLVLAIAASVIGGWPVWLVVLLYPVAAVVLMLGMLAFQLWHCSNNDRREHSAGPEGGRGPKVLNLRGLDQL</sequence>
<keyword evidence="4" id="KW-1185">Reference proteome</keyword>
<dbReference type="EMBL" id="JAHVJA010000006">
    <property type="protein sequence ID" value="MBY6140552.1"/>
    <property type="molecule type" value="Genomic_DNA"/>
</dbReference>